<dbReference type="GO" id="GO:0022857">
    <property type="term" value="F:transmembrane transporter activity"/>
    <property type="evidence" value="ECO:0007669"/>
    <property type="project" value="InterPro"/>
</dbReference>
<dbReference type="InterPro" id="IPR011701">
    <property type="entry name" value="MFS"/>
</dbReference>
<evidence type="ECO:0000256" key="6">
    <source>
        <dbReference type="SAM" id="Phobius"/>
    </source>
</evidence>
<name>A0A1E3HMJ7_9TREE</name>
<comment type="caution">
    <text evidence="8">The sequence shown here is derived from an EMBL/GenBank/DDBJ whole genome shotgun (WGS) entry which is preliminary data.</text>
</comment>
<feature type="domain" description="Major facilitator superfamily (MFS) profile" evidence="7">
    <location>
        <begin position="62"/>
        <end position="483"/>
    </location>
</feature>
<feature type="transmembrane region" description="Helical" evidence="6">
    <location>
        <begin position="450"/>
        <end position="477"/>
    </location>
</feature>
<gene>
    <name evidence="8" type="ORF">L202_04569</name>
</gene>
<sequence>MSDLDRSLSHGDAELEKHDTADVGHKAVAEVENPEYAEYLALAEVYQGDNLKKLTRKVDWHVLPQLVFIYLLSYVDRSNVGNAKLFGALTDMNLSSEMWNLSLSLFFITYALGNPPCTMLLKRFGPRPVLSGVLITVAITLVCSGCAGSLASWLPLRLLLGLFEAGMYPCCSYVLTTWYTPHELHSRHTIFYCGASLSGAFSGLLAYGIGQLDYTWGYRGWRFIYIIEGVFSLFVGIGAYFFLQESPAKQGGWLGENERRFLVLRNRYTYGSDQSGSSDKLQKKDVIAALKSIHVWAMSIAYLAVGVAVYGLSFTLPTIMNNMGFTAATSQAMSTPPYVFASLCVLASGWYSDKYQQRTLSTVIPSVVAFAGLLICVLTVTHKHLVALTYIGVCLAAGGAYCLTPAYSAWAGLNSAGAGKRAAAISISVLWAQIGGVAGSNIFMAKESPAYHTGFGTCLAFVGFGNILVPLLYYFYVGYVNKQREKMSEEEVYAKWTVEELQEMGDLSPLYRYER</sequence>
<dbReference type="Proteomes" id="UP000094065">
    <property type="component" value="Unassembled WGS sequence"/>
</dbReference>
<evidence type="ECO:0000256" key="4">
    <source>
        <dbReference type="ARBA" id="ARBA00022989"/>
    </source>
</evidence>
<feature type="transmembrane region" description="Helical" evidence="6">
    <location>
        <begin position="422"/>
        <end position="444"/>
    </location>
</feature>
<feature type="transmembrane region" description="Helical" evidence="6">
    <location>
        <begin position="387"/>
        <end position="410"/>
    </location>
</feature>
<evidence type="ECO:0000313" key="9">
    <source>
        <dbReference type="Proteomes" id="UP000094065"/>
    </source>
</evidence>
<feature type="transmembrane region" description="Helical" evidence="6">
    <location>
        <begin position="222"/>
        <end position="243"/>
    </location>
</feature>
<dbReference type="EMBL" id="AWGJ01000007">
    <property type="protein sequence ID" value="ODN77385.1"/>
    <property type="molecule type" value="Genomic_DNA"/>
</dbReference>
<evidence type="ECO:0000256" key="2">
    <source>
        <dbReference type="ARBA" id="ARBA00022448"/>
    </source>
</evidence>
<protein>
    <recommendedName>
        <fullName evidence="7">Major facilitator superfamily (MFS) profile domain-containing protein</fullName>
    </recommendedName>
</protein>
<dbReference type="GO" id="GO:0016020">
    <property type="term" value="C:membrane"/>
    <property type="evidence" value="ECO:0007669"/>
    <property type="project" value="UniProtKB-SubCell"/>
</dbReference>
<keyword evidence="9" id="KW-1185">Reference proteome</keyword>
<evidence type="ECO:0000313" key="8">
    <source>
        <dbReference type="EMBL" id="ODN77385.1"/>
    </source>
</evidence>
<reference evidence="8 9" key="1">
    <citation type="submission" date="2016-06" db="EMBL/GenBank/DDBJ databases">
        <title>Evolution of pathogenesis and genome organization in the Tremellales.</title>
        <authorList>
            <person name="Cuomo C."/>
            <person name="Litvintseva A."/>
            <person name="Heitman J."/>
            <person name="Chen Y."/>
            <person name="Sun S."/>
            <person name="Springer D."/>
            <person name="Dromer F."/>
            <person name="Young S."/>
            <person name="Zeng Q."/>
            <person name="Chapman S."/>
            <person name="Gujja S."/>
            <person name="Saif S."/>
            <person name="Birren B."/>
        </authorList>
    </citation>
    <scope>NUCLEOTIDE SEQUENCE [LARGE SCALE GENOMIC DNA]</scope>
    <source>
        <strain evidence="8 9">CBS 6039</strain>
    </source>
</reference>
<dbReference type="Gene3D" id="1.20.1250.20">
    <property type="entry name" value="MFS general substrate transporter like domains"/>
    <property type="match status" value="2"/>
</dbReference>
<evidence type="ECO:0000256" key="1">
    <source>
        <dbReference type="ARBA" id="ARBA00004141"/>
    </source>
</evidence>
<accession>A0A1E3HMJ7</accession>
<evidence type="ECO:0000256" key="3">
    <source>
        <dbReference type="ARBA" id="ARBA00022692"/>
    </source>
</evidence>
<keyword evidence="4 6" id="KW-1133">Transmembrane helix</keyword>
<feature type="transmembrane region" description="Helical" evidence="6">
    <location>
        <begin position="190"/>
        <end position="210"/>
    </location>
</feature>
<dbReference type="PANTHER" id="PTHR43791:SF54">
    <property type="entry name" value="MAJOR FACILITATOR SUPERFAMILY (MFS) PROFILE DOMAIN-CONTAINING PROTEIN-RELATED"/>
    <property type="match status" value="1"/>
</dbReference>
<dbReference type="PANTHER" id="PTHR43791">
    <property type="entry name" value="PERMEASE-RELATED"/>
    <property type="match status" value="1"/>
</dbReference>
<dbReference type="SUPFAM" id="SSF103473">
    <property type="entry name" value="MFS general substrate transporter"/>
    <property type="match status" value="1"/>
</dbReference>
<dbReference type="InterPro" id="IPR020846">
    <property type="entry name" value="MFS_dom"/>
</dbReference>
<comment type="subcellular location">
    <subcellularLocation>
        <location evidence="1">Membrane</location>
        <topology evidence="1">Multi-pass membrane protein</topology>
    </subcellularLocation>
</comment>
<dbReference type="PROSITE" id="PS50850">
    <property type="entry name" value="MFS"/>
    <property type="match status" value="1"/>
</dbReference>
<keyword evidence="2" id="KW-0813">Transport</keyword>
<feature type="transmembrane region" description="Helical" evidence="6">
    <location>
        <begin position="293"/>
        <end position="312"/>
    </location>
</feature>
<dbReference type="InterPro" id="IPR036259">
    <property type="entry name" value="MFS_trans_sf"/>
</dbReference>
<evidence type="ECO:0000259" key="7">
    <source>
        <dbReference type="PROSITE" id="PS50850"/>
    </source>
</evidence>
<dbReference type="AlphaFoldDB" id="A0A1E3HMJ7"/>
<feature type="transmembrane region" description="Helical" evidence="6">
    <location>
        <begin position="363"/>
        <end position="381"/>
    </location>
</feature>
<dbReference type="FunFam" id="1.20.1250.20:FF:000013">
    <property type="entry name" value="MFS general substrate transporter"/>
    <property type="match status" value="1"/>
</dbReference>
<dbReference type="OrthoDB" id="2985014at2759"/>
<feature type="transmembrane region" description="Helical" evidence="6">
    <location>
        <begin position="129"/>
        <end position="152"/>
    </location>
</feature>
<dbReference type="Pfam" id="PF07690">
    <property type="entry name" value="MFS_1"/>
    <property type="match status" value="1"/>
</dbReference>
<keyword evidence="5 6" id="KW-0472">Membrane</keyword>
<organism evidence="8 9">
    <name type="scientific">Cryptococcus amylolentus CBS 6039</name>
    <dbReference type="NCBI Taxonomy" id="1295533"/>
    <lineage>
        <taxon>Eukaryota</taxon>
        <taxon>Fungi</taxon>
        <taxon>Dikarya</taxon>
        <taxon>Basidiomycota</taxon>
        <taxon>Agaricomycotina</taxon>
        <taxon>Tremellomycetes</taxon>
        <taxon>Tremellales</taxon>
        <taxon>Cryptococcaceae</taxon>
        <taxon>Cryptococcus</taxon>
    </lineage>
</organism>
<proteinExistence type="predicted"/>
<evidence type="ECO:0000256" key="5">
    <source>
        <dbReference type="ARBA" id="ARBA00023136"/>
    </source>
</evidence>
<feature type="transmembrane region" description="Helical" evidence="6">
    <location>
        <begin position="158"/>
        <end position="178"/>
    </location>
</feature>
<dbReference type="FunFam" id="1.20.1250.20:FF:000018">
    <property type="entry name" value="MFS transporter permease"/>
    <property type="match status" value="1"/>
</dbReference>
<dbReference type="GeneID" id="30155878"/>
<dbReference type="RefSeq" id="XP_018992621.1">
    <property type="nucleotide sequence ID" value="XM_019138678.1"/>
</dbReference>
<keyword evidence="3 6" id="KW-0812">Transmembrane</keyword>